<protein>
    <submittedName>
        <fullName evidence="2">Uncharacterized protein LOC105130790 isoform X1</fullName>
    </submittedName>
</protein>
<accession>A0AAJ6UMX8</accession>
<organism evidence="1 2">
    <name type="scientific">Populus euphratica</name>
    <name type="common">Euphrates poplar</name>
    <dbReference type="NCBI Taxonomy" id="75702"/>
    <lineage>
        <taxon>Eukaryota</taxon>
        <taxon>Viridiplantae</taxon>
        <taxon>Streptophyta</taxon>
        <taxon>Embryophyta</taxon>
        <taxon>Tracheophyta</taxon>
        <taxon>Spermatophyta</taxon>
        <taxon>Magnoliopsida</taxon>
        <taxon>eudicotyledons</taxon>
        <taxon>Gunneridae</taxon>
        <taxon>Pentapetalae</taxon>
        <taxon>rosids</taxon>
        <taxon>fabids</taxon>
        <taxon>Malpighiales</taxon>
        <taxon>Salicaceae</taxon>
        <taxon>Saliceae</taxon>
        <taxon>Populus</taxon>
    </lineage>
</organism>
<dbReference type="KEGG" id="peu:105130790"/>
<dbReference type="Proteomes" id="UP000694918">
    <property type="component" value="Unplaced"/>
</dbReference>
<dbReference type="SUPFAM" id="SSF50985">
    <property type="entry name" value="RCC1/BLIP-II"/>
    <property type="match status" value="1"/>
</dbReference>
<dbReference type="Gene3D" id="2.130.10.30">
    <property type="entry name" value="Regulator of chromosome condensation 1/beta-lactamase-inhibitor protein II"/>
    <property type="match status" value="1"/>
</dbReference>
<dbReference type="GeneID" id="105130790"/>
<keyword evidence="1" id="KW-1185">Reference proteome</keyword>
<evidence type="ECO:0000313" key="2">
    <source>
        <dbReference type="RefSeq" id="XP_011031760.1"/>
    </source>
</evidence>
<sequence>MEEKKLIVYMPHITGWQRSVKHETLVIVAGNGHLYNWGRGFAGASDANFPQLSLSSLGCTKAALGWNHCLLLSGDEEVFMLGGNDHGVLCDLEEMSAVKHPADSSGALLNKELVLMG</sequence>
<proteinExistence type="predicted"/>
<evidence type="ECO:0000313" key="1">
    <source>
        <dbReference type="Proteomes" id="UP000694918"/>
    </source>
</evidence>
<dbReference type="InterPro" id="IPR009091">
    <property type="entry name" value="RCC1/BLIP-II"/>
</dbReference>
<gene>
    <name evidence="2" type="primary">LOC105130790</name>
</gene>
<dbReference type="AlphaFoldDB" id="A0AAJ6UMX8"/>
<dbReference type="RefSeq" id="XP_011031760.1">
    <property type="nucleotide sequence ID" value="XM_011033458.1"/>
</dbReference>
<reference evidence="2" key="1">
    <citation type="submission" date="2025-08" db="UniProtKB">
        <authorList>
            <consortium name="RefSeq"/>
        </authorList>
    </citation>
    <scope>IDENTIFICATION</scope>
</reference>
<name>A0AAJ6UMX8_POPEU</name>